<accession>A0AAV8Q9J9</accession>
<evidence type="ECO:0000313" key="1">
    <source>
        <dbReference type="EMBL" id="KAJ8510081.1"/>
    </source>
</evidence>
<gene>
    <name evidence="1" type="ORF">OPV22_000515</name>
</gene>
<comment type="caution">
    <text evidence="1">The sequence shown here is derived from an EMBL/GenBank/DDBJ whole genome shotgun (WGS) entry which is preliminary data.</text>
</comment>
<dbReference type="AlphaFoldDB" id="A0AAV8Q9J9"/>
<keyword evidence="2" id="KW-1185">Reference proteome</keyword>
<sequence length="85" mass="9770">MPVLGPDGKMKEPERLKDGEAKSHRFCILHKRTGSFVLPCVLQCRLLHQPWPTFCQLLHGSLVHLMFGIVNAPSWTYKLFRLQNA</sequence>
<organism evidence="1 2">
    <name type="scientific">Ensete ventricosum</name>
    <name type="common">Abyssinian banana</name>
    <name type="synonym">Musa ensete</name>
    <dbReference type="NCBI Taxonomy" id="4639"/>
    <lineage>
        <taxon>Eukaryota</taxon>
        <taxon>Viridiplantae</taxon>
        <taxon>Streptophyta</taxon>
        <taxon>Embryophyta</taxon>
        <taxon>Tracheophyta</taxon>
        <taxon>Spermatophyta</taxon>
        <taxon>Magnoliopsida</taxon>
        <taxon>Liliopsida</taxon>
        <taxon>Zingiberales</taxon>
        <taxon>Musaceae</taxon>
        <taxon>Ensete</taxon>
    </lineage>
</organism>
<protein>
    <submittedName>
        <fullName evidence="1">Uncharacterized protein</fullName>
    </submittedName>
</protein>
<dbReference type="Proteomes" id="UP001222027">
    <property type="component" value="Unassembled WGS sequence"/>
</dbReference>
<dbReference type="EMBL" id="JAQQAF010000001">
    <property type="protein sequence ID" value="KAJ8510081.1"/>
    <property type="molecule type" value="Genomic_DNA"/>
</dbReference>
<evidence type="ECO:0000313" key="2">
    <source>
        <dbReference type="Proteomes" id="UP001222027"/>
    </source>
</evidence>
<proteinExistence type="predicted"/>
<reference evidence="1 2" key="1">
    <citation type="submission" date="2022-12" db="EMBL/GenBank/DDBJ databases">
        <title>Chromosome-scale assembly of the Ensete ventricosum genome.</title>
        <authorList>
            <person name="Dussert Y."/>
            <person name="Stocks J."/>
            <person name="Wendawek A."/>
            <person name="Woldeyes F."/>
            <person name="Nichols R.A."/>
            <person name="Borrell J.S."/>
        </authorList>
    </citation>
    <scope>NUCLEOTIDE SEQUENCE [LARGE SCALE GENOMIC DNA]</scope>
    <source>
        <strain evidence="2">cv. Maze</strain>
        <tissue evidence="1">Seeds</tissue>
    </source>
</reference>
<name>A0AAV8Q9J9_ENSVE</name>